<evidence type="ECO:0008006" key="11">
    <source>
        <dbReference type="Google" id="ProtNLM"/>
    </source>
</evidence>
<keyword evidence="8" id="KW-0449">Lipoprotein</keyword>
<accession>A0A7S4I6R4</accession>
<evidence type="ECO:0000256" key="9">
    <source>
        <dbReference type="SAM" id="MobiDB-lite"/>
    </source>
</evidence>
<keyword evidence="5" id="KW-0472">Membrane</keyword>
<evidence type="ECO:0000256" key="3">
    <source>
        <dbReference type="ARBA" id="ARBA00022729"/>
    </source>
</evidence>
<feature type="region of interest" description="Disordered" evidence="9">
    <location>
        <begin position="41"/>
        <end position="64"/>
    </location>
</feature>
<evidence type="ECO:0000256" key="2">
    <source>
        <dbReference type="ARBA" id="ARBA00022656"/>
    </source>
</evidence>
<keyword evidence="6" id="KW-0564">Palmitate</keyword>
<keyword evidence="7" id="KW-0998">Cell outer membrane</keyword>
<dbReference type="InterPro" id="IPR035992">
    <property type="entry name" value="Ricin_B-like_lectins"/>
</dbReference>
<evidence type="ECO:0000256" key="5">
    <source>
        <dbReference type="ARBA" id="ARBA00023136"/>
    </source>
</evidence>
<dbReference type="PROSITE" id="PS50231">
    <property type="entry name" value="RICIN_B_LECTIN"/>
    <property type="match status" value="1"/>
</dbReference>
<organism evidence="10">
    <name type="scientific">Odontella aurita</name>
    <dbReference type="NCBI Taxonomy" id="265563"/>
    <lineage>
        <taxon>Eukaryota</taxon>
        <taxon>Sar</taxon>
        <taxon>Stramenopiles</taxon>
        <taxon>Ochrophyta</taxon>
        <taxon>Bacillariophyta</taxon>
        <taxon>Mediophyceae</taxon>
        <taxon>Biddulphiophycidae</taxon>
        <taxon>Eupodiscales</taxon>
        <taxon>Odontellaceae</taxon>
        <taxon>Odontella</taxon>
    </lineage>
</organism>
<sequence length="305" mass="35005">MKISRIAVAFGFVTTINTEGFSAGASDETVTLRGSVETLESVDDQRKTAETEETEETEVSTKEQQDPNQLGALWKLHYEKGIRWENRGTDFCVMCRGAGGCVNGTRLVINYCNQNDDSYRWKFKRVDKGVVQIKVKKEDLCVTRVHAREYELRPCDTSDRQIFNGYVSNGKFQLEPFGRVGRTMTMHHRPKGKGKYFGEEILDMPSSKAELSDTLYWEAEYREREYPEDLKLKIANCTESDPCQECEGECKTDSDCNTELKCWDRVDIPWRQRLELGLKTPWEKVPGCSGVGEFAQNYCYNPINE</sequence>
<name>A0A7S4I6R4_9STRA</name>
<dbReference type="AlphaFoldDB" id="A0A7S4I6R4"/>
<dbReference type="CDD" id="cd00161">
    <property type="entry name" value="beta-trefoil_Ricin-like"/>
    <property type="match status" value="1"/>
</dbReference>
<comment type="subcellular location">
    <subcellularLocation>
        <location evidence="1">Cell outer membrane</location>
        <topology evidence="1">Lipid-anchor</topology>
    </subcellularLocation>
</comment>
<evidence type="ECO:0000256" key="6">
    <source>
        <dbReference type="ARBA" id="ARBA00023139"/>
    </source>
</evidence>
<evidence type="ECO:0000313" key="10">
    <source>
        <dbReference type="EMBL" id="CAE2220302.1"/>
    </source>
</evidence>
<keyword evidence="4" id="KW-0843">Virulence</keyword>
<proteinExistence type="predicted"/>
<keyword evidence="3" id="KW-0732">Signal</keyword>
<gene>
    <name evidence="10" type="ORF">OAUR00152_LOCUS8079</name>
</gene>
<dbReference type="GO" id="GO:0090729">
    <property type="term" value="F:toxin activity"/>
    <property type="evidence" value="ECO:0007669"/>
    <property type="project" value="UniProtKB-KW"/>
</dbReference>
<evidence type="ECO:0000256" key="7">
    <source>
        <dbReference type="ARBA" id="ARBA00023237"/>
    </source>
</evidence>
<dbReference type="SUPFAM" id="SSF50370">
    <property type="entry name" value="Ricin B-like lectins"/>
    <property type="match status" value="1"/>
</dbReference>
<reference evidence="10" key="1">
    <citation type="submission" date="2021-01" db="EMBL/GenBank/DDBJ databases">
        <authorList>
            <person name="Corre E."/>
            <person name="Pelletier E."/>
            <person name="Niang G."/>
            <person name="Scheremetjew M."/>
            <person name="Finn R."/>
            <person name="Kale V."/>
            <person name="Holt S."/>
            <person name="Cochrane G."/>
            <person name="Meng A."/>
            <person name="Brown T."/>
            <person name="Cohen L."/>
        </authorList>
    </citation>
    <scope>NUCLEOTIDE SEQUENCE</scope>
    <source>
        <strain evidence="10">Isolate 1302-5</strain>
    </source>
</reference>
<dbReference type="EMBL" id="HBKQ01011915">
    <property type="protein sequence ID" value="CAE2220302.1"/>
    <property type="molecule type" value="Transcribed_RNA"/>
</dbReference>
<dbReference type="Pfam" id="PF03498">
    <property type="entry name" value="CDtoxinA"/>
    <property type="match status" value="1"/>
</dbReference>
<dbReference type="Gene3D" id="2.80.10.50">
    <property type="match status" value="1"/>
</dbReference>
<keyword evidence="2" id="KW-0800">Toxin</keyword>
<protein>
    <recommendedName>
        <fullName evidence="11">Ricin B lectin domain-containing protein</fullName>
    </recommendedName>
</protein>
<evidence type="ECO:0000256" key="4">
    <source>
        <dbReference type="ARBA" id="ARBA00023026"/>
    </source>
</evidence>
<dbReference type="InterPro" id="IPR003558">
    <property type="entry name" value="CDtoxinA/C"/>
</dbReference>
<evidence type="ECO:0000256" key="8">
    <source>
        <dbReference type="ARBA" id="ARBA00023288"/>
    </source>
</evidence>
<evidence type="ECO:0000256" key="1">
    <source>
        <dbReference type="ARBA" id="ARBA00004459"/>
    </source>
</evidence>